<dbReference type="SUPFAM" id="SSF55729">
    <property type="entry name" value="Acyl-CoA N-acyltransferases (Nat)"/>
    <property type="match status" value="1"/>
</dbReference>
<dbReference type="PROSITE" id="PS51186">
    <property type="entry name" value="GNAT"/>
    <property type="match status" value="1"/>
</dbReference>
<dbReference type="InterPro" id="IPR000182">
    <property type="entry name" value="GNAT_dom"/>
</dbReference>
<dbReference type="GO" id="GO:0016747">
    <property type="term" value="F:acyltransferase activity, transferring groups other than amino-acyl groups"/>
    <property type="evidence" value="ECO:0007669"/>
    <property type="project" value="InterPro"/>
</dbReference>
<evidence type="ECO:0000313" key="3">
    <source>
        <dbReference type="Proteomes" id="UP000051950"/>
    </source>
</evidence>
<protein>
    <recommendedName>
        <fullName evidence="1">N-acetyltransferase domain-containing protein</fullName>
    </recommendedName>
</protein>
<evidence type="ECO:0000313" key="2">
    <source>
        <dbReference type="EMBL" id="KRT14373.1"/>
    </source>
</evidence>
<feature type="domain" description="N-acetyltransferase" evidence="1">
    <location>
        <begin position="3"/>
        <end position="162"/>
    </location>
</feature>
<dbReference type="Proteomes" id="UP000051950">
    <property type="component" value="Unassembled WGS sequence"/>
</dbReference>
<dbReference type="OrthoDB" id="9811523at2"/>
<dbReference type="InterPro" id="IPR016181">
    <property type="entry name" value="Acyl_CoA_acyltransferase"/>
</dbReference>
<dbReference type="PANTHER" id="PTHR43328:SF1">
    <property type="entry name" value="N-ACETYLTRANSFERASE DOMAIN-CONTAINING PROTEIN"/>
    <property type="match status" value="1"/>
</dbReference>
<dbReference type="Gene3D" id="3.40.630.30">
    <property type="match status" value="1"/>
</dbReference>
<proteinExistence type="predicted"/>
<organism evidence="2 3">
    <name type="scientific">Pedobacter ginsenosidimutans</name>
    <dbReference type="NCBI Taxonomy" id="687842"/>
    <lineage>
        <taxon>Bacteria</taxon>
        <taxon>Pseudomonadati</taxon>
        <taxon>Bacteroidota</taxon>
        <taxon>Sphingobacteriia</taxon>
        <taxon>Sphingobacteriales</taxon>
        <taxon>Sphingobacteriaceae</taxon>
        <taxon>Pedobacter</taxon>
    </lineage>
</organism>
<evidence type="ECO:0000259" key="1">
    <source>
        <dbReference type="PROSITE" id="PS51186"/>
    </source>
</evidence>
<dbReference type="Pfam" id="PF13302">
    <property type="entry name" value="Acetyltransf_3"/>
    <property type="match status" value="1"/>
</dbReference>
<name>A0A0T5VMB7_9SPHI</name>
<dbReference type="AlphaFoldDB" id="A0A0T5VMB7"/>
<gene>
    <name evidence="2" type="ORF">ASU31_19565</name>
</gene>
<dbReference type="STRING" id="687842.ASU31_19565"/>
<dbReference type="EMBL" id="LMZQ01000019">
    <property type="protein sequence ID" value="KRT14373.1"/>
    <property type="molecule type" value="Genomic_DNA"/>
</dbReference>
<keyword evidence="3" id="KW-1185">Reference proteome</keyword>
<dbReference type="PANTHER" id="PTHR43328">
    <property type="entry name" value="ACETYLTRANSFERASE-RELATED"/>
    <property type="match status" value="1"/>
</dbReference>
<comment type="caution">
    <text evidence="2">The sequence shown here is derived from an EMBL/GenBank/DDBJ whole genome shotgun (WGS) entry which is preliminary data.</text>
</comment>
<dbReference type="RefSeq" id="WP_057933962.1">
    <property type="nucleotide sequence ID" value="NZ_LMZQ01000019.1"/>
</dbReference>
<accession>A0A0T5VMB7</accession>
<sequence>MELVLRPYQPSDVESLVKHANNFNISKYLTNKFPFPYEKKDGEAFIQLALSHNPLQIKAIVLNGEVIGSIGVHQLADIYSKSAEIGYWIAEDFWGKGIVPLAIKEMLKYGFDTFDIERIFARTTHTNLASQQVLKKTGFIFEAELKDTIFKNGEYFDELIFGFRKHQLSKEQN</sequence>
<reference evidence="2 3" key="1">
    <citation type="submission" date="2015-11" db="EMBL/GenBank/DDBJ databases">
        <title>Sequence of Pedobacter ginsenosidimutans.</title>
        <authorList>
            <person name="Carson E."/>
            <person name="Keyser V."/>
            <person name="Newman J."/>
            <person name="Miller J."/>
        </authorList>
    </citation>
    <scope>NUCLEOTIDE SEQUENCE [LARGE SCALE GENOMIC DNA]</scope>
    <source>
        <strain evidence="2 3">KACC 14530</strain>
    </source>
</reference>